<evidence type="ECO:0000256" key="2">
    <source>
        <dbReference type="ARBA" id="ARBA00049339"/>
    </source>
</evidence>
<dbReference type="PANTHER" id="PTHR11956">
    <property type="entry name" value="ARGINYL-TRNA SYNTHETASE"/>
    <property type="match status" value="1"/>
</dbReference>
<dbReference type="Proteomes" id="UP000245207">
    <property type="component" value="Unassembled WGS sequence"/>
</dbReference>
<dbReference type="STRING" id="35608.A0A2U1KIX7"/>
<sequence length="478" mass="53592">MNVSWDYIYSGLLRFELLQKRMECRHEFFYQRCVCGGQKKTESQGMEIVTFPKGVEYVHFGVFMFKRPEIVNNAMKTLSSQKKRLAYGVIRHQMTVDDEGFGSPDDVPGRLGPVGLSAPGQIPSQRPRRQPSDASLSRPASERLEPPAHTGSSMPPAQQFVSQTQFATCHIPTTKPGQRTRVRPFPMHCQRPSQRPRRQPPDVPLCASSSERYHTATHATSSMPTSERGHPSHQVILNEHRFQVTVQQLHDPQCIVEQVCFTMYIDLVYTRPGLFGCGKPFLCIAPTLPDTSATPEGSCSSTAVLQQEVAAITEIPTAQITPPPGTDESIDKKNYQPEGSSKASRKQLFTHVHEQTSKENIQQVEATGQEDETMEIPPLQQVITEPEDKPVTQDNKKPKKHTNSFIKQVLGEVCTILAPQILCEYLYELCKKFNALCSYVWQVAGSSEETSKLLLCEATEVVMRKCFDLLGITPICKI</sequence>
<keyword evidence="5" id="KW-0436">Ligase</keyword>
<accession>A0A2U1KIX7</accession>
<proteinExistence type="predicted"/>
<dbReference type="GO" id="GO:0004814">
    <property type="term" value="F:arginine-tRNA ligase activity"/>
    <property type="evidence" value="ECO:0007669"/>
    <property type="project" value="UniProtKB-EC"/>
</dbReference>
<dbReference type="GO" id="GO:0005524">
    <property type="term" value="F:ATP binding"/>
    <property type="evidence" value="ECO:0007669"/>
    <property type="project" value="InterPro"/>
</dbReference>
<evidence type="ECO:0000256" key="1">
    <source>
        <dbReference type="ARBA" id="ARBA00012837"/>
    </source>
</evidence>
<dbReference type="Gene3D" id="1.10.730.10">
    <property type="entry name" value="Isoleucyl-tRNA Synthetase, Domain 1"/>
    <property type="match status" value="1"/>
</dbReference>
<protein>
    <recommendedName>
        <fullName evidence="1">arginine--tRNA ligase</fullName>
        <ecNumber evidence="1">6.1.1.19</ecNumber>
    </recommendedName>
</protein>
<dbReference type="EC" id="6.1.1.19" evidence="1"/>
<keyword evidence="6" id="KW-1185">Reference proteome</keyword>
<evidence type="ECO:0000256" key="3">
    <source>
        <dbReference type="SAM" id="MobiDB-lite"/>
    </source>
</evidence>
<dbReference type="EMBL" id="PKPP01017820">
    <property type="protein sequence ID" value="PWA36678.1"/>
    <property type="molecule type" value="Genomic_DNA"/>
</dbReference>
<dbReference type="InterPro" id="IPR001278">
    <property type="entry name" value="Arg-tRNA-ligase"/>
</dbReference>
<dbReference type="SMART" id="SM00836">
    <property type="entry name" value="DALR_1"/>
    <property type="match status" value="1"/>
</dbReference>
<dbReference type="Pfam" id="PF05746">
    <property type="entry name" value="DALR_1"/>
    <property type="match status" value="1"/>
</dbReference>
<comment type="catalytic activity">
    <reaction evidence="2">
        <text>tRNA(Arg) + L-arginine + ATP = L-arginyl-tRNA(Arg) + AMP + diphosphate</text>
        <dbReference type="Rhea" id="RHEA:20301"/>
        <dbReference type="Rhea" id="RHEA-COMP:9658"/>
        <dbReference type="Rhea" id="RHEA-COMP:9673"/>
        <dbReference type="ChEBI" id="CHEBI:30616"/>
        <dbReference type="ChEBI" id="CHEBI:32682"/>
        <dbReference type="ChEBI" id="CHEBI:33019"/>
        <dbReference type="ChEBI" id="CHEBI:78442"/>
        <dbReference type="ChEBI" id="CHEBI:78513"/>
        <dbReference type="ChEBI" id="CHEBI:456215"/>
        <dbReference type="EC" id="6.1.1.19"/>
    </reaction>
</comment>
<feature type="region of interest" description="Disordered" evidence="3">
    <location>
        <begin position="316"/>
        <end position="343"/>
    </location>
</feature>
<feature type="domain" description="DALR anticodon binding" evidence="4">
    <location>
        <begin position="361"/>
        <end position="478"/>
    </location>
</feature>
<dbReference type="SUPFAM" id="SSF47323">
    <property type="entry name" value="Anticodon-binding domain of a subclass of class I aminoacyl-tRNA synthetases"/>
    <property type="match status" value="1"/>
</dbReference>
<feature type="region of interest" description="Disordered" evidence="3">
    <location>
        <begin position="171"/>
        <end position="231"/>
    </location>
</feature>
<evidence type="ECO:0000313" key="5">
    <source>
        <dbReference type="EMBL" id="PWA36678.1"/>
    </source>
</evidence>
<organism evidence="5 6">
    <name type="scientific">Artemisia annua</name>
    <name type="common">Sweet wormwood</name>
    <dbReference type="NCBI Taxonomy" id="35608"/>
    <lineage>
        <taxon>Eukaryota</taxon>
        <taxon>Viridiplantae</taxon>
        <taxon>Streptophyta</taxon>
        <taxon>Embryophyta</taxon>
        <taxon>Tracheophyta</taxon>
        <taxon>Spermatophyta</taxon>
        <taxon>Magnoliopsida</taxon>
        <taxon>eudicotyledons</taxon>
        <taxon>Gunneridae</taxon>
        <taxon>Pentapetalae</taxon>
        <taxon>asterids</taxon>
        <taxon>campanulids</taxon>
        <taxon>Asterales</taxon>
        <taxon>Asteraceae</taxon>
        <taxon>Asteroideae</taxon>
        <taxon>Anthemideae</taxon>
        <taxon>Artemisiinae</taxon>
        <taxon>Artemisia</taxon>
    </lineage>
</organism>
<dbReference type="PANTHER" id="PTHR11956:SF5">
    <property type="entry name" value="ARGININE--TRNA LIGASE, CYTOPLASMIC"/>
    <property type="match status" value="1"/>
</dbReference>
<dbReference type="AlphaFoldDB" id="A0A2U1KIX7"/>
<feature type="region of interest" description="Disordered" evidence="3">
    <location>
        <begin position="97"/>
        <end position="156"/>
    </location>
</feature>
<dbReference type="OrthoDB" id="68056at2759"/>
<evidence type="ECO:0000259" key="4">
    <source>
        <dbReference type="SMART" id="SM00836"/>
    </source>
</evidence>
<reference evidence="5 6" key="1">
    <citation type="journal article" date="2018" name="Mol. Plant">
        <title>The genome of Artemisia annua provides insight into the evolution of Asteraceae family and artemisinin biosynthesis.</title>
        <authorList>
            <person name="Shen Q."/>
            <person name="Zhang L."/>
            <person name="Liao Z."/>
            <person name="Wang S."/>
            <person name="Yan T."/>
            <person name="Shi P."/>
            <person name="Liu M."/>
            <person name="Fu X."/>
            <person name="Pan Q."/>
            <person name="Wang Y."/>
            <person name="Lv Z."/>
            <person name="Lu X."/>
            <person name="Zhang F."/>
            <person name="Jiang W."/>
            <person name="Ma Y."/>
            <person name="Chen M."/>
            <person name="Hao X."/>
            <person name="Li L."/>
            <person name="Tang Y."/>
            <person name="Lv G."/>
            <person name="Zhou Y."/>
            <person name="Sun X."/>
            <person name="Brodelius P.E."/>
            <person name="Rose J.K.C."/>
            <person name="Tang K."/>
        </authorList>
    </citation>
    <scope>NUCLEOTIDE SEQUENCE [LARGE SCALE GENOMIC DNA]</scope>
    <source>
        <strain evidence="6">cv. Huhao1</strain>
        <tissue evidence="5">Leaf</tissue>
    </source>
</reference>
<evidence type="ECO:0000313" key="6">
    <source>
        <dbReference type="Proteomes" id="UP000245207"/>
    </source>
</evidence>
<name>A0A2U1KIX7_ARTAN</name>
<comment type="caution">
    <text evidence="5">The sequence shown here is derived from an EMBL/GenBank/DDBJ whole genome shotgun (WGS) entry which is preliminary data.</text>
</comment>
<dbReference type="InterPro" id="IPR009080">
    <property type="entry name" value="tRNAsynth_Ia_anticodon-bd"/>
</dbReference>
<dbReference type="GO" id="GO:0006420">
    <property type="term" value="P:arginyl-tRNA aminoacylation"/>
    <property type="evidence" value="ECO:0007669"/>
    <property type="project" value="InterPro"/>
</dbReference>
<dbReference type="InterPro" id="IPR008909">
    <property type="entry name" value="DALR_anticod-bd"/>
</dbReference>
<gene>
    <name evidence="5" type="ORF">CTI12_AA597530</name>
</gene>